<dbReference type="AlphaFoldDB" id="A0A1V1NZI1"/>
<protein>
    <submittedName>
        <fullName evidence="2">Transposase IS4 family protein</fullName>
    </submittedName>
</protein>
<evidence type="ECO:0000313" key="2">
    <source>
        <dbReference type="EMBL" id="ETR67954.1"/>
    </source>
</evidence>
<dbReference type="EMBL" id="ATBP01001144">
    <property type="protein sequence ID" value="ETR67954.1"/>
    <property type="molecule type" value="Genomic_DNA"/>
</dbReference>
<organism evidence="2 3">
    <name type="scientific">Candidatus Magnetoglobus multicellularis str. Araruama</name>
    <dbReference type="NCBI Taxonomy" id="890399"/>
    <lineage>
        <taxon>Bacteria</taxon>
        <taxon>Pseudomonadati</taxon>
        <taxon>Thermodesulfobacteriota</taxon>
        <taxon>Desulfobacteria</taxon>
        <taxon>Desulfobacterales</taxon>
        <taxon>Desulfobacteraceae</taxon>
        <taxon>Candidatus Magnetoglobus</taxon>
    </lineage>
</organism>
<dbReference type="InterPro" id="IPR002559">
    <property type="entry name" value="Transposase_11"/>
</dbReference>
<accession>A0A1V1NZI1</accession>
<sequence>MGLANEARIIIDKLQYPERNTTYYVRQLSTKGIKIDRTSISKIFSKWNVSTYKTEFISNLKRLEIDSDFSDQKQIELKKKVNAYYRLVDSNFILLLEGIKKNGLYVDAPGLFIIWTYLEELKIFNILSEMGLTYSKNGKGYNWLDHLLLNIARIFYGISSYSRTCGQEEPSLSLFCHLVSLPCNDSFLNGLGSISEKQVFKLQQWLIQRSKELGIIKGERVAFDFKNIDLNVDMGNLRGFGKGPSPQKKICCHSFRPHIVWDLDTGNIIALEFRKGSARGTTTVKRFSKDFILKPFKGVFKEVYIDSEYTGKDVWNFILDSKEGMGADITACLKQNSFVRKERDKFLFKHNNEEGFWIYYDDQHVYTKKTFLLTWKFSQKGVEKELQLNCVIKKNIKNGSLRCFGSSKKSFSSKQILEDYSYRWSIEIGIKDLNQSYYLTNCPGKNPHHVNIHFLLCQFADIYLE</sequence>
<comment type="caution">
    <text evidence="2">The sequence shown here is derived from an EMBL/GenBank/DDBJ whole genome shotgun (WGS) entry which is preliminary data.</text>
</comment>
<proteinExistence type="predicted"/>
<evidence type="ECO:0000259" key="1">
    <source>
        <dbReference type="Pfam" id="PF01609"/>
    </source>
</evidence>
<dbReference type="Pfam" id="PF01609">
    <property type="entry name" value="DDE_Tnp_1"/>
    <property type="match status" value="1"/>
</dbReference>
<dbReference type="GO" id="GO:0004803">
    <property type="term" value="F:transposase activity"/>
    <property type="evidence" value="ECO:0007669"/>
    <property type="project" value="InterPro"/>
</dbReference>
<evidence type="ECO:0000313" key="3">
    <source>
        <dbReference type="Proteomes" id="UP000189670"/>
    </source>
</evidence>
<dbReference type="Proteomes" id="UP000189670">
    <property type="component" value="Unassembled WGS sequence"/>
</dbReference>
<dbReference type="GO" id="GO:0003677">
    <property type="term" value="F:DNA binding"/>
    <property type="evidence" value="ECO:0007669"/>
    <property type="project" value="InterPro"/>
</dbReference>
<reference evidence="3" key="1">
    <citation type="submission" date="2012-11" db="EMBL/GenBank/DDBJ databases">
        <authorList>
            <person name="Lucero-Rivera Y.E."/>
            <person name="Tovar-Ramirez D."/>
        </authorList>
    </citation>
    <scope>NUCLEOTIDE SEQUENCE [LARGE SCALE GENOMIC DNA]</scope>
    <source>
        <strain evidence="3">Araruama</strain>
    </source>
</reference>
<gene>
    <name evidence="2" type="ORF">OMM_04854</name>
</gene>
<feature type="domain" description="Transposase IS4-like" evidence="1">
    <location>
        <begin position="252"/>
        <end position="459"/>
    </location>
</feature>
<dbReference type="GO" id="GO:0006313">
    <property type="term" value="P:DNA transposition"/>
    <property type="evidence" value="ECO:0007669"/>
    <property type="project" value="InterPro"/>
</dbReference>
<name>A0A1V1NZI1_9BACT</name>